<feature type="domain" description="Metalloenzyme" evidence="7">
    <location>
        <begin position="222"/>
        <end position="314"/>
    </location>
</feature>
<comment type="catalytic activity">
    <reaction evidence="1">
        <text>(2R)-2-phosphoglycerate = (2R)-3-phosphoglycerate</text>
        <dbReference type="Rhea" id="RHEA:15901"/>
        <dbReference type="ChEBI" id="CHEBI:58272"/>
        <dbReference type="ChEBI" id="CHEBI:58289"/>
        <dbReference type="EC" id="5.4.2.12"/>
    </reaction>
</comment>
<dbReference type="PANTHER" id="PTHR31209:SF0">
    <property type="entry name" value="METALLOENZYME DOMAIN-CONTAINING PROTEIN"/>
    <property type="match status" value="1"/>
</dbReference>
<accession>A0A1C6GTC2</accession>
<evidence type="ECO:0000256" key="6">
    <source>
        <dbReference type="ARBA" id="ARBA00023235"/>
    </source>
</evidence>
<evidence type="ECO:0000256" key="5">
    <source>
        <dbReference type="ARBA" id="ARBA00023152"/>
    </source>
</evidence>
<organism evidence="8">
    <name type="scientific">uncultured Anaerotruncus sp</name>
    <dbReference type="NCBI Taxonomy" id="905011"/>
    <lineage>
        <taxon>Bacteria</taxon>
        <taxon>Bacillati</taxon>
        <taxon>Bacillota</taxon>
        <taxon>Clostridia</taxon>
        <taxon>Eubacteriales</taxon>
        <taxon>Oscillospiraceae</taxon>
        <taxon>Anaerotruncus</taxon>
        <taxon>environmental samples</taxon>
    </lineage>
</organism>
<name>A0A1C6GTC2_9FIRM</name>
<protein>
    <submittedName>
        <fullName evidence="8">Cofactor-independent phosphoglycerate mutase</fullName>
    </submittedName>
</protein>
<dbReference type="InterPro" id="IPR004456">
    <property type="entry name" value="Pglycerate_mutase_ApgM"/>
</dbReference>
<evidence type="ECO:0000256" key="4">
    <source>
        <dbReference type="ARBA" id="ARBA00005524"/>
    </source>
</evidence>
<comment type="pathway">
    <text evidence="3">Carbohydrate degradation.</text>
</comment>
<comment type="function">
    <text evidence="2">Catalyzes the interconversion of 2-phosphoglycerate and 3-phosphoglycerate.</text>
</comment>
<dbReference type="GO" id="GO:0004619">
    <property type="term" value="F:phosphoglycerate mutase activity"/>
    <property type="evidence" value="ECO:0007669"/>
    <property type="project" value="UniProtKB-EC"/>
</dbReference>
<evidence type="ECO:0000256" key="1">
    <source>
        <dbReference type="ARBA" id="ARBA00000370"/>
    </source>
</evidence>
<gene>
    <name evidence="8" type="ORF">SAMEA3545359_00525</name>
</gene>
<keyword evidence="5" id="KW-0324">Glycolysis</keyword>
<dbReference type="GO" id="GO:0046872">
    <property type="term" value="F:metal ion binding"/>
    <property type="evidence" value="ECO:0007669"/>
    <property type="project" value="InterPro"/>
</dbReference>
<dbReference type="Gene3D" id="3.40.720.10">
    <property type="entry name" value="Alkaline Phosphatase, subunit A"/>
    <property type="match status" value="1"/>
</dbReference>
<dbReference type="EMBL" id="FMHG01000001">
    <property type="protein sequence ID" value="SCJ48473.1"/>
    <property type="molecule type" value="Genomic_DNA"/>
</dbReference>
<dbReference type="InterPro" id="IPR006124">
    <property type="entry name" value="Metalloenzyme"/>
</dbReference>
<sequence length="324" mass="35017">MNTVLLIIDGMMPDEARLLPTLERADYRWTHSHTPAGMTPDSLCCILTMLGVKAAQVPTGRAWLEALATGEPAARGDLVLRCNGIDLAGGKLGPSCYRPLPPLGDTGRWIPLGGYKNLLVLPGLGHLECGICTFAPHQNQNRRVDLLLPTAGDPALQLFLRQLVARYGLWPWGQAAYAPLPTAAQLGLAPGAVVCRTEVVAGLGRALELSCLVPPGSTAEVDTDLSQKLRCALQAARTYPFVLIHINGADEAAHRRDRRQKTAFLQRIEREFLAPLAGALPPQSTLIVTADHGTDCRTGKHWAGAVPTFVFDPTEEVAKWHEQL</sequence>
<dbReference type="GO" id="GO:0006096">
    <property type="term" value="P:glycolytic process"/>
    <property type="evidence" value="ECO:0007669"/>
    <property type="project" value="UniProtKB-KW"/>
</dbReference>
<dbReference type="AlphaFoldDB" id="A0A1C6GTC2"/>
<dbReference type="PANTHER" id="PTHR31209">
    <property type="entry name" value="COFACTOR-INDEPENDENT PHOSPHOGLYCERATE MUTASE"/>
    <property type="match status" value="1"/>
</dbReference>
<keyword evidence="6" id="KW-0413">Isomerase</keyword>
<dbReference type="InterPro" id="IPR017850">
    <property type="entry name" value="Alkaline_phosphatase_core_sf"/>
</dbReference>
<evidence type="ECO:0000256" key="3">
    <source>
        <dbReference type="ARBA" id="ARBA00004921"/>
    </source>
</evidence>
<reference evidence="8" key="1">
    <citation type="submission" date="2015-09" db="EMBL/GenBank/DDBJ databases">
        <authorList>
            <consortium name="Pathogen Informatics"/>
        </authorList>
    </citation>
    <scope>NUCLEOTIDE SEQUENCE</scope>
    <source>
        <strain evidence="8">2789STDY5834896</strain>
    </source>
</reference>
<evidence type="ECO:0000313" key="8">
    <source>
        <dbReference type="EMBL" id="SCJ48473.1"/>
    </source>
</evidence>
<proteinExistence type="inferred from homology"/>
<comment type="similarity">
    <text evidence="4">Belongs to the BPG-independent phosphoglycerate mutase family. A-PGAM subfamily.</text>
</comment>
<evidence type="ECO:0000256" key="2">
    <source>
        <dbReference type="ARBA" id="ARBA00002315"/>
    </source>
</evidence>
<dbReference type="Pfam" id="PF10143">
    <property type="entry name" value="PhosphMutase"/>
    <property type="match status" value="1"/>
</dbReference>
<dbReference type="SUPFAM" id="SSF53649">
    <property type="entry name" value="Alkaline phosphatase-like"/>
    <property type="match status" value="1"/>
</dbReference>
<evidence type="ECO:0000259" key="7">
    <source>
        <dbReference type="Pfam" id="PF01676"/>
    </source>
</evidence>
<dbReference type="Pfam" id="PF01676">
    <property type="entry name" value="Metalloenzyme"/>
    <property type="match status" value="1"/>
</dbReference>